<proteinExistence type="predicted"/>
<evidence type="ECO:0000313" key="1">
    <source>
        <dbReference type="EMBL" id="GGG63135.1"/>
    </source>
</evidence>
<comment type="caution">
    <text evidence="1">The sequence shown here is derived from an EMBL/GenBank/DDBJ whole genome shotgun (WGS) entry which is preliminary data.</text>
</comment>
<reference evidence="1 2" key="1">
    <citation type="journal article" date="2014" name="Int. J. Syst. Evol. Microbiol.">
        <title>Complete genome sequence of Corynebacterium casei LMG S-19264T (=DSM 44701T), isolated from a smear-ripened cheese.</title>
        <authorList>
            <consortium name="US DOE Joint Genome Institute (JGI-PGF)"/>
            <person name="Walter F."/>
            <person name="Albersmeier A."/>
            <person name="Kalinowski J."/>
            <person name="Ruckert C."/>
        </authorList>
    </citation>
    <scope>NUCLEOTIDE SEQUENCE [LARGE SCALE GENOMIC DNA]</scope>
    <source>
        <strain evidence="1 2">CGMCC 1.15286</strain>
    </source>
</reference>
<dbReference type="EMBL" id="BMHY01000002">
    <property type="protein sequence ID" value="GGG63135.1"/>
    <property type="molecule type" value="Genomic_DNA"/>
</dbReference>
<sequence length="106" mass="12022">MPLVLIIVRNPSFSSILNISNHYNTVYTGNERRNPIFRLKNAGISHIEGAFAAVFSIRPRLGALQDDRMLFATDCPPFMDEHEVWLYALGLMCFDVSRAIVTFPYG</sequence>
<name>A0A917H020_9BACL</name>
<gene>
    <name evidence="1" type="ORF">GCM10010918_16270</name>
</gene>
<evidence type="ECO:0000313" key="2">
    <source>
        <dbReference type="Proteomes" id="UP000600247"/>
    </source>
</evidence>
<dbReference type="Proteomes" id="UP000600247">
    <property type="component" value="Unassembled WGS sequence"/>
</dbReference>
<dbReference type="RefSeq" id="WP_188888402.1">
    <property type="nucleotide sequence ID" value="NZ_BMHY01000002.1"/>
</dbReference>
<protein>
    <submittedName>
        <fullName evidence="1">Uncharacterized protein</fullName>
    </submittedName>
</protein>
<organism evidence="1 2">
    <name type="scientific">Paenibacillus radicis</name>
    <name type="common">ex Gao et al. 2016</name>
    <dbReference type="NCBI Taxonomy" id="1737354"/>
    <lineage>
        <taxon>Bacteria</taxon>
        <taxon>Bacillati</taxon>
        <taxon>Bacillota</taxon>
        <taxon>Bacilli</taxon>
        <taxon>Bacillales</taxon>
        <taxon>Paenibacillaceae</taxon>
        <taxon>Paenibacillus</taxon>
    </lineage>
</organism>
<accession>A0A917H020</accession>
<dbReference type="AlphaFoldDB" id="A0A917H020"/>
<keyword evidence="2" id="KW-1185">Reference proteome</keyword>